<accession>A0A2Z5TZ29</accession>
<name>A0A2Z5TZ29_9STRE</name>
<dbReference type="AlphaFoldDB" id="A0A2Z5TZ29"/>
<dbReference type="EMBL" id="AP018400">
    <property type="protein sequence ID" value="BBA93552.1"/>
    <property type="molecule type" value="Genomic_DNA"/>
</dbReference>
<proteinExistence type="predicted"/>
<organism evidence="1 2">
    <name type="scientific">Streptococcus ruminantium</name>
    <dbReference type="NCBI Taxonomy" id="1917441"/>
    <lineage>
        <taxon>Bacteria</taxon>
        <taxon>Bacillati</taxon>
        <taxon>Bacillota</taxon>
        <taxon>Bacilli</taxon>
        <taxon>Lactobacillales</taxon>
        <taxon>Streptococcaceae</taxon>
        <taxon>Streptococcus</taxon>
    </lineage>
</organism>
<reference evidence="1 2" key="1">
    <citation type="journal article" date="2018" name="Genome Biol. Evol.">
        <title>Complete Genome Sequence of Streptococcus ruminantium sp. nov. GUT-187T (=DSM 104980T =JCM 31869T), the Type Strain of S. ruminantium, and Comparison with Genome Sequences of Streptococcus suis Strains.</title>
        <authorList>
            <person name="Tohya M."/>
            <person name="Sekizaki T."/>
            <person name="Miyoshi-Akiyama T."/>
        </authorList>
    </citation>
    <scope>NUCLEOTIDE SEQUENCE [LARGE SCALE GENOMIC DNA]</scope>
    <source>
        <strain evidence="1 2">GUT187T</strain>
    </source>
</reference>
<gene>
    <name evidence="1" type="ORF">SR187_9760</name>
</gene>
<dbReference type="Proteomes" id="UP000269331">
    <property type="component" value="Chromosome"/>
</dbReference>
<evidence type="ECO:0000313" key="1">
    <source>
        <dbReference type="EMBL" id="BBA93552.1"/>
    </source>
</evidence>
<evidence type="ECO:0000313" key="2">
    <source>
        <dbReference type="Proteomes" id="UP000269331"/>
    </source>
</evidence>
<dbReference type="KEGG" id="srq:SR187_9760"/>
<sequence length="39" mass="4344">MVKAYKKPEFKTVVFETEDVITTSGAETPEPLETTPMPT</sequence>
<protein>
    <submittedName>
        <fullName evidence="1">Uncharacterized protein</fullName>
    </submittedName>
</protein>